<dbReference type="GO" id="GO:0008310">
    <property type="term" value="F:single-stranded DNA 3'-5' DNA exonuclease activity"/>
    <property type="evidence" value="ECO:0007669"/>
    <property type="project" value="TreeGrafter"/>
</dbReference>
<evidence type="ECO:0000313" key="5">
    <source>
        <dbReference type="EMBL" id="KAK4471992.1"/>
    </source>
</evidence>
<comment type="similarity">
    <text evidence="3">Belongs to the MEIOB family.</text>
</comment>
<keyword evidence="2" id="KW-0469">Meiosis</keyword>
<organism evidence="5 6">
    <name type="scientific">Schistosoma mekongi</name>
    <name type="common">Parasitic worm</name>
    <dbReference type="NCBI Taxonomy" id="38744"/>
    <lineage>
        <taxon>Eukaryota</taxon>
        <taxon>Metazoa</taxon>
        <taxon>Spiralia</taxon>
        <taxon>Lophotrochozoa</taxon>
        <taxon>Platyhelminthes</taxon>
        <taxon>Trematoda</taxon>
        <taxon>Digenea</taxon>
        <taxon>Strigeidida</taxon>
        <taxon>Schistosomatoidea</taxon>
        <taxon>Schistosomatidae</taxon>
        <taxon>Schistosoma</taxon>
    </lineage>
</organism>
<dbReference type="SUPFAM" id="SSF50249">
    <property type="entry name" value="Nucleic acid-binding proteins"/>
    <property type="match status" value="1"/>
</dbReference>
<proteinExistence type="inferred from homology"/>
<dbReference type="PANTHER" id="PTHR21166">
    <property type="entry name" value="CELL DIVISION CONTROL PROTEIN 24 OB DOMAIN-CONTAINING PROTEIN-RELATED"/>
    <property type="match status" value="1"/>
</dbReference>
<evidence type="ECO:0000259" key="4">
    <source>
        <dbReference type="Pfam" id="PF24903"/>
    </source>
</evidence>
<gene>
    <name evidence="5" type="ORF">MN116_005370</name>
</gene>
<evidence type="ECO:0000256" key="3">
    <source>
        <dbReference type="ARBA" id="ARBA00038329"/>
    </source>
</evidence>
<name>A0AAE1ZDS2_SCHME</name>
<evidence type="ECO:0000256" key="2">
    <source>
        <dbReference type="ARBA" id="ARBA00023254"/>
    </source>
</evidence>
<dbReference type="InterPro" id="IPR052469">
    <property type="entry name" value="MEIOB"/>
</dbReference>
<dbReference type="GO" id="GO:0003697">
    <property type="term" value="F:single-stranded DNA binding"/>
    <property type="evidence" value="ECO:0007669"/>
    <property type="project" value="TreeGrafter"/>
</dbReference>
<accession>A0AAE1ZDS2</accession>
<dbReference type="GO" id="GO:0000712">
    <property type="term" value="P:resolution of meiotic recombination intermediates"/>
    <property type="evidence" value="ECO:0007669"/>
    <property type="project" value="TreeGrafter"/>
</dbReference>
<dbReference type="InterPro" id="IPR056880">
    <property type="entry name" value="OB_MEIOB_N"/>
</dbReference>
<dbReference type="EMBL" id="JALJAT010000003">
    <property type="protein sequence ID" value="KAK4471992.1"/>
    <property type="molecule type" value="Genomic_DNA"/>
</dbReference>
<reference evidence="5" key="2">
    <citation type="journal article" date="2023" name="Infect Dis Poverty">
        <title>Chromosome-scale genome of the human blood fluke Schistosoma mekongi and its implications for public health.</title>
        <authorList>
            <person name="Zhou M."/>
            <person name="Xu L."/>
            <person name="Xu D."/>
            <person name="Chen W."/>
            <person name="Khan J."/>
            <person name="Hu Y."/>
            <person name="Huang H."/>
            <person name="Wei H."/>
            <person name="Zhang Y."/>
            <person name="Chusongsang P."/>
            <person name="Tanasarnprasert K."/>
            <person name="Hu X."/>
            <person name="Limpanont Y."/>
            <person name="Lv Z."/>
        </authorList>
    </citation>
    <scope>NUCLEOTIDE SEQUENCE</scope>
    <source>
        <strain evidence="5">LV_2022a</strain>
    </source>
</reference>
<keyword evidence="1" id="KW-0238">DNA-binding</keyword>
<dbReference type="InterPro" id="IPR012340">
    <property type="entry name" value="NA-bd_OB-fold"/>
</dbReference>
<dbReference type="PANTHER" id="PTHR21166:SF2">
    <property type="entry name" value="CELL DIVISION CONTROL PROTEIN 24 OB DOMAIN-CONTAINING PROTEIN-RELATED"/>
    <property type="match status" value="1"/>
</dbReference>
<evidence type="ECO:0000256" key="1">
    <source>
        <dbReference type="ARBA" id="ARBA00023125"/>
    </source>
</evidence>
<protein>
    <recommendedName>
        <fullName evidence="4">MEIOB-like N-terminal domain-containing protein</fullName>
    </recommendedName>
</protein>
<dbReference type="Pfam" id="PF24903">
    <property type="entry name" value="OB_MEIOB_N"/>
    <property type="match status" value="1"/>
</dbReference>
<comment type="caution">
    <text evidence="5">The sequence shown here is derived from an EMBL/GenBank/DDBJ whole genome shotgun (WGS) entry which is preliminary data.</text>
</comment>
<dbReference type="AlphaFoldDB" id="A0AAE1ZDS2"/>
<dbReference type="Proteomes" id="UP001292079">
    <property type="component" value="Unassembled WGS sequence"/>
</dbReference>
<evidence type="ECO:0000313" key="6">
    <source>
        <dbReference type="Proteomes" id="UP001292079"/>
    </source>
</evidence>
<reference evidence="5" key="1">
    <citation type="submission" date="2022-04" db="EMBL/GenBank/DDBJ databases">
        <authorList>
            <person name="Xu L."/>
            <person name="Lv Z."/>
        </authorList>
    </citation>
    <scope>NUCLEOTIDE SEQUENCE</scope>
    <source>
        <strain evidence="5">LV_2022a</strain>
    </source>
</reference>
<keyword evidence="6" id="KW-1185">Reference proteome</keyword>
<sequence>MYKLEKRPRKSICDEAKIISIRNISEKHAKVSLLGVIIQKQSVKRCATNISGTSCSQGVLGFTLRDSIYDWINGSYWGTLSNVHSVASQFNIGDCVIVLNAKLKFKEKSSYEERFMVQTPSDYHLLLRDWGGSIIQYALPDKLYSSCLKSSLVCPATYHISLHRIVQTIYSKKLRRDETYINWKSYETSSEFTFFAVVSEVKHPKTLIMPQRKLKYEEPTESLRQNRRIDGKSQSTQSAESFQKVLQLCEVLLYDDSCNCLPLVLWNEEWIHIALTTFIPNSTVLSIVNCPVRYDQYRRGVVASPNSKTLIIISPDCTEANRLSQLCKRQAQSINILKGEQSQFSLECVDERLMQPLPLGYKTVQPEIYKVPLTSIHNILTVRDLKEGKVVAGYACSFALFTKIDLDCTNTQYLITLQCSNCHGRLRLCDPPADYDMTAPGKQINPNIKNMFAMCSTSGCPINGQRLSWFDKQHVNMEYGTIVHLSDHTGTYSRCLLAGVAMEKLLGYNVEEFLQLPMEKRVRLKWELCLRRFKIYFWTEQISYNNPSPLIVIIGVEKPNAFEVMHSLKLNK</sequence>
<dbReference type="Gene3D" id="2.40.50.140">
    <property type="entry name" value="Nucleic acid-binding proteins"/>
    <property type="match status" value="1"/>
</dbReference>
<feature type="domain" description="MEIOB-like N-terminal" evidence="4">
    <location>
        <begin position="17"/>
        <end position="137"/>
    </location>
</feature>